<name>A0A543B3K6_9ACTN</name>
<organism evidence="1 2">
    <name type="scientific">Stackebrandtia endophytica</name>
    <dbReference type="NCBI Taxonomy" id="1496996"/>
    <lineage>
        <taxon>Bacteria</taxon>
        <taxon>Bacillati</taxon>
        <taxon>Actinomycetota</taxon>
        <taxon>Actinomycetes</taxon>
        <taxon>Glycomycetales</taxon>
        <taxon>Glycomycetaceae</taxon>
        <taxon>Stackebrandtia</taxon>
    </lineage>
</organism>
<evidence type="ECO:0000313" key="2">
    <source>
        <dbReference type="Proteomes" id="UP000317043"/>
    </source>
</evidence>
<dbReference type="AlphaFoldDB" id="A0A543B3K6"/>
<sequence>MGSGAWSTNVYSAAKAYRSRTGKSAFAYSDSMSGTNRVDWRVHDSLDPARANIRESRDSDEHPTSQAISVIFDVTGSMGSIPRTLQTKLPGLFGLLLRKGYLAHPQIMFGGIGDATCDRVPLQVGQFESDNRMDDDLGNIFLEGGGGGQRTESYELAMYFMARHTSMDCLEKRGRRGYLFLLGDEMAYGHVKASEVRDIIGDDVTEDIPLTDIVAELRTKFEVYFIVPGGAYHGRDQTITKFWRSLFGQNVIVLDDLAAVCETIALTIGLNEEAIDLAEGLEHLTDVGFDSTAVVGKALAPLASSRSIAVTSDSLDAGGALDIPGKAQRL</sequence>
<evidence type="ECO:0008006" key="3">
    <source>
        <dbReference type="Google" id="ProtNLM"/>
    </source>
</evidence>
<dbReference type="Proteomes" id="UP000317043">
    <property type="component" value="Unassembled WGS sequence"/>
</dbReference>
<accession>A0A543B3K6</accession>
<dbReference type="InParanoid" id="A0A543B3K6"/>
<dbReference type="RefSeq" id="WP_142044630.1">
    <property type="nucleotide sequence ID" value="NZ_JBHTGS010000002.1"/>
</dbReference>
<gene>
    <name evidence="1" type="ORF">FB566_4974</name>
</gene>
<reference evidence="1 2" key="1">
    <citation type="submission" date="2019-06" db="EMBL/GenBank/DDBJ databases">
        <title>Sequencing the genomes of 1000 actinobacteria strains.</title>
        <authorList>
            <person name="Klenk H.-P."/>
        </authorList>
    </citation>
    <scope>NUCLEOTIDE SEQUENCE [LARGE SCALE GENOMIC DNA]</scope>
    <source>
        <strain evidence="1 2">DSM 45928</strain>
    </source>
</reference>
<protein>
    <recommendedName>
        <fullName evidence="3">VWFA domain-containing protein</fullName>
    </recommendedName>
</protein>
<evidence type="ECO:0000313" key="1">
    <source>
        <dbReference type="EMBL" id="TQL79373.1"/>
    </source>
</evidence>
<keyword evidence="2" id="KW-1185">Reference proteome</keyword>
<proteinExistence type="predicted"/>
<comment type="caution">
    <text evidence="1">The sequence shown here is derived from an EMBL/GenBank/DDBJ whole genome shotgun (WGS) entry which is preliminary data.</text>
</comment>
<dbReference type="EMBL" id="VFOW01000001">
    <property type="protein sequence ID" value="TQL79373.1"/>
    <property type="molecule type" value="Genomic_DNA"/>
</dbReference>
<dbReference type="OrthoDB" id="4366615at2"/>